<protein>
    <submittedName>
        <fullName evidence="2">Uncharacterized protein</fullName>
    </submittedName>
</protein>
<proteinExistence type="predicted"/>
<dbReference type="Proteomes" id="UP001054945">
    <property type="component" value="Unassembled WGS sequence"/>
</dbReference>
<dbReference type="AlphaFoldDB" id="A0AAV4RLP9"/>
<gene>
    <name evidence="2" type="ORF">CEXT_635261</name>
</gene>
<sequence length="148" mass="16720">MQYSGNIHDHLQSPPPNLSAQTPTTSSADHNNFCVSIVPLSPISLVTIAFSLIYNLDSPLLVCFCLHAMHSSLTTINWSNYINEPLPFIKCKHIPNDDAAIDERKNNLKPNCNNRETHIQDGQTKLSTIKYYTQNNFMCPRKDGGKYR</sequence>
<feature type="region of interest" description="Disordered" evidence="1">
    <location>
        <begin position="1"/>
        <end position="25"/>
    </location>
</feature>
<name>A0AAV4RLP9_CAEEX</name>
<evidence type="ECO:0000313" key="2">
    <source>
        <dbReference type="EMBL" id="GIY21422.1"/>
    </source>
</evidence>
<keyword evidence="3" id="KW-1185">Reference proteome</keyword>
<organism evidence="2 3">
    <name type="scientific">Caerostris extrusa</name>
    <name type="common">Bark spider</name>
    <name type="synonym">Caerostris bankana</name>
    <dbReference type="NCBI Taxonomy" id="172846"/>
    <lineage>
        <taxon>Eukaryota</taxon>
        <taxon>Metazoa</taxon>
        <taxon>Ecdysozoa</taxon>
        <taxon>Arthropoda</taxon>
        <taxon>Chelicerata</taxon>
        <taxon>Arachnida</taxon>
        <taxon>Araneae</taxon>
        <taxon>Araneomorphae</taxon>
        <taxon>Entelegynae</taxon>
        <taxon>Araneoidea</taxon>
        <taxon>Araneidae</taxon>
        <taxon>Caerostris</taxon>
    </lineage>
</organism>
<accession>A0AAV4RLP9</accession>
<evidence type="ECO:0000313" key="3">
    <source>
        <dbReference type="Proteomes" id="UP001054945"/>
    </source>
</evidence>
<comment type="caution">
    <text evidence="2">The sequence shown here is derived from an EMBL/GenBank/DDBJ whole genome shotgun (WGS) entry which is preliminary data.</text>
</comment>
<evidence type="ECO:0000256" key="1">
    <source>
        <dbReference type="SAM" id="MobiDB-lite"/>
    </source>
</evidence>
<reference evidence="2 3" key="1">
    <citation type="submission" date="2021-06" db="EMBL/GenBank/DDBJ databases">
        <title>Caerostris extrusa draft genome.</title>
        <authorList>
            <person name="Kono N."/>
            <person name="Arakawa K."/>
        </authorList>
    </citation>
    <scope>NUCLEOTIDE SEQUENCE [LARGE SCALE GENOMIC DNA]</scope>
</reference>
<dbReference type="EMBL" id="BPLR01008018">
    <property type="protein sequence ID" value="GIY21422.1"/>
    <property type="molecule type" value="Genomic_DNA"/>
</dbReference>